<dbReference type="SMART" id="SM00220">
    <property type="entry name" value="S_TKc"/>
    <property type="match status" value="1"/>
</dbReference>
<dbReference type="Pfam" id="PF00069">
    <property type="entry name" value="Pkinase"/>
    <property type="match status" value="1"/>
</dbReference>
<dbReference type="GO" id="GO:0004674">
    <property type="term" value="F:protein serine/threonine kinase activity"/>
    <property type="evidence" value="ECO:0007669"/>
    <property type="project" value="TreeGrafter"/>
</dbReference>
<protein>
    <submittedName>
        <fullName evidence="2">Kinase-like domain-containing protein</fullName>
    </submittedName>
</protein>
<accession>A0A5N6DB99</accession>
<dbReference type="EMBL" id="ML735005">
    <property type="protein sequence ID" value="KAB8202381.1"/>
    <property type="molecule type" value="Genomic_DNA"/>
</dbReference>
<keyword evidence="2" id="KW-0418">Kinase</keyword>
<dbReference type="OMA" id="VHPFYGI"/>
<dbReference type="VEuPathDB" id="FungiDB:BDV34DRAFT_228462"/>
<dbReference type="PANTHER" id="PTHR44329">
    <property type="entry name" value="SERINE/THREONINE-PROTEIN KINASE TNNI3K-RELATED"/>
    <property type="match status" value="1"/>
</dbReference>
<keyword evidence="3" id="KW-1185">Reference proteome</keyword>
<keyword evidence="2" id="KW-0808">Transferase</keyword>
<feature type="domain" description="Protein kinase" evidence="1">
    <location>
        <begin position="135"/>
        <end position="451"/>
    </location>
</feature>
<dbReference type="Proteomes" id="UP000326532">
    <property type="component" value="Unassembled WGS sequence"/>
</dbReference>
<reference evidence="2 3" key="1">
    <citation type="submission" date="2019-04" db="EMBL/GenBank/DDBJ databases">
        <title>Fungal friends and foes A comparative genomics study of 23 Aspergillus species from section Flavi.</title>
        <authorList>
            <consortium name="DOE Joint Genome Institute"/>
            <person name="Kjaerbolling I."/>
            <person name="Vesth T.C."/>
            <person name="Frisvad J.C."/>
            <person name="Nybo J.L."/>
            <person name="Theobald S."/>
            <person name="Kildgaard S."/>
            <person name="Petersen T.I."/>
            <person name="Kuo A."/>
            <person name="Sato A."/>
            <person name="Lyhne E.K."/>
            <person name="Kogle M.E."/>
            <person name="Wiebenga A."/>
            <person name="Kun R.S."/>
            <person name="Lubbers R.J."/>
            <person name="Makela M.R."/>
            <person name="Barry K."/>
            <person name="Chovatia M."/>
            <person name="Clum A."/>
            <person name="Daum C."/>
            <person name="Haridas S."/>
            <person name="He G."/>
            <person name="LaButti K."/>
            <person name="Lipzen A."/>
            <person name="Mondo S."/>
            <person name="Pangilinan J."/>
            <person name="Riley R."/>
            <person name="Salamov A."/>
            <person name="Simmons B.A."/>
            <person name="Magnuson J.K."/>
            <person name="Henrissat B."/>
            <person name="Mortensen U.H."/>
            <person name="Larsen T.O."/>
            <person name="De vries R.P."/>
            <person name="Grigoriev I.V."/>
            <person name="Machida M."/>
            <person name="Baker S.E."/>
            <person name="Andersen M.R."/>
        </authorList>
    </citation>
    <scope>NUCLEOTIDE SEQUENCE [LARGE SCALE GENOMIC DNA]</scope>
    <source>
        <strain evidence="2 3">CBS 117618</strain>
    </source>
</reference>
<evidence type="ECO:0000313" key="2">
    <source>
        <dbReference type="EMBL" id="KAB8202381.1"/>
    </source>
</evidence>
<dbReference type="InterPro" id="IPR011009">
    <property type="entry name" value="Kinase-like_dom_sf"/>
</dbReference>
<dbReference type="PROSITE" id="PS50011">
    <property type="entry name" value="PROTEIN_KINASE_DOM"/>
    <property type="match status" value="1"/>
</dbReference>
<dbReference type="Gene3D" id="1.10.510.10">
    <property type="entry name" value="Transferase(Phosphotransferase) domain 1"/>
    <property type="match status" value="1"/>
</dbReference>
<dbReference type="InterPro" id="IPR051681">
    <property type="entry name" value="Ser/Thr_Kinases-Pseudokinases"/>
</dbReference>
<dbReference type="GO" id="GO:0005524">
    <property type="term" value="F:ATP binding"/>
    <property type="evidence" value="ECO:0007669"/>
    <property type="project" value="InterPro"/>
</dbReference>
<proteinExistence type="predicted"/>
<evidence type="ECO:0000313" key="3">
    <source>
        <dbReference type="Proteomes" id="UP000326532"/>
    </source>
</evidence>
<dbReference type="InterPro" id="IPR000719">
    <property type="entry name" value="Prot_kinase_dom"/>
</dbReference>
<gene>
    <name evidence="2" type="ORF">BDV34DRAFT_228462</name>
</gene>
<sequence>MSGVGEGIAIASIIVEGTKVVGEVVRFVIEVKHFKRECAQVRDDCVLVLELMRKNKSKKVEKRTLDRITSCFEEARLFLHQCAEDWGWFHASVEVMFRRKHQSLKEELKWATSIFTIDVLTELLAGQERQQASDQQLYQSLEAGFSGIEAELRSISREVVKLGSGLGTPPLNQSIRVFRERDLLLRPNVQLGMQFVDGIKGFLDIPGAGDVQLYETVGENSAQGLQLPRMINIYSRISQRTAARTFWGIFEHSNKKYAVMESLEGHSRLEDALSSGDFVKVDLVGRLRFAWEICNAVAYFHSVNILLKSLSSQSVYIRPTTCENDHIRPILTDVENARLITESTVEQEFDVRFEARDFHIEKQKFHTVYTDIWSLGVFLHCCITGKQPFGVSPPGDSITKANVRGQLRDPKCLYESPEIKELPKIQQILKCCFQSPAHLRPSASSVSNVFLEAFTEISYKKSLSLSFPKETTELLAVKEQCYNMIKQARRQNHEHTDKPQMVSATDLDLLVKHGEADATSSDPPCSFLIGALVWWDLIENSQQTDIFGITDKVSRARVTINKLLLASAAGFLDGDLELSEAYKYLARNYKMNYSSRKELLNEDKTPS</sequence>
<evidence type="ECO:0000259" key="1">
    <source>
        <dbReference type="PROSITE" id="PS50011"/>
    </source>
</evidence>
<name>A0A5N6DB99_ASPPA</name>
<organism evidence="2 3">
    <name type="scientific">Aspergillus parasiticus</name>
    <dbReference type="NCBI Taxonomy" id="5067"/>
    <lineage>
        <taxon>Eukaryota</taxon>
        <taxon>Fungi</taxon>
        <taxon>Dikarya</taxon>
        <taxon>Ascomycota</taxon>
        <taxon>Pezizomycotina</taxon>
        <taxon>Eurotiomycetes</taxon>
        <taxon>Eurotiomycetidae</taxon>
        <taxon>Eurotiales</taxon>
        <taxon>Aspergillaceae</taxon>
        <taxon>Aspergillus</taxon>
        <taxon>Aspergillus subgen. Circumdati</taxon>
    </lineage>
</organism>
<dbReference type="AlphaFoldDB" id="A0A5N6DB99"/>
<dbReference type="SUPFAM" id="SSF56112">
    <property type="entry name" value="Protein kinase-like (PK-like)"/>
    <property type="match status" value="1"/>
</dbReference>